<name>A0A2T0RQ56_9ACTN</name>
<dbReference type="Pfam" id="PF19462">
    <property type="entry name" value="DUF5999"/>
    <property type="match status" value="1"/>
</dbReference>
<dbReference type="Proteomes" id="UP000239209">
    <property type="component" value="Unassembled WGS sequence"/>
</dbReference>
<keyword evidence="2" id="KW-1185">Reference proteome</keyword>
<sequence>MQCSHVPPCPRAADTDHEAARVVATHPEQGWSLLCNGVVTFDDCGELLPDGRAVAAPAGPVLALAHHSGVPAGIRRTAIGGRTH</sequence>
<dbReference type="AlphaFoldDB" id="A0A2T0RQ56"/>
<proteinExistence type="predicted"/>
<evidence type="ECO:0000313" key="2">
    <source>
        <dbReference type="Proteomes" id="UP000239209"/>
    </source>
</evidence>
<comment type="caution">
    <text evidence="1">The sequence shown here is derived from an EMBL/GenBank/DDBJ whole genome shotgun (WGS) entry which is preliminary data.</text>
</comment>
<organism evidence="1 2">
    <name type="scientific">Pseudosporangium ferrugineum</name>
    <dbReference type="NCBI Taxonomy" id="439699"/>
    <lineage>
        <taxon>Bacteria</taxon>
        <taxon>Bacillati</taxon>
        <taxon>Actinomycetota</taxon>
        <taxon>Actinomycetes</taxon>
        <taxon>Micromonosporales</taxon>
        <taxon>Micromonosporaceae</taxon>
        <taxon>Pseudosporangium</taxon>
    </lineage>
</organism>
<dbReference type="RefSeq" id="WP_106129541.1">
    <property type="nucleotide sequence ID" value="NZ_PVZG01000015.1"/>
</dbReference>
<evidence type="ECO:0000313" key="1">
    <source>
        <dbReference type="EMBL" id="PRY23308.1"/>
    </source>
</evidence>
<dbReference type="EMBL" id="PVZG01000015">
    <property type="protein sequence ID" value="PRY23308.1"/>
    <property type="molecule type" value="Genomic_DNA"/>
</dbReference>
<protein>
    <submittedName>
        <fullName evidence="1">Uncharacterized protein</fullName>
    </submittedName>
</protein>
<dbReference type="InterPro" id="IPR046041">
    <property type="entry name" value="DUF5999"/>
</dbReference>
<dbReference type="OrthoDB" id="3217111at2"/>
<accession>A0A2T0RQ56</accession>
<reference evidence="1 2" key="1">
    <citation type="submission" date="2018-03" db="EMBL/GenBank/DDBJ databases">
        <title>Genomic Encyclopedia of Archaeal and Bacterial Type Strains, Phase II (KMG-II): from individual species to whole genera.</title>
        <authorList>
            <person name="Goeker M."/>
        </authorList>
    </citation>
    <scope>NUCLEOTIDE SEQUENCE [LARGE SCALE GENOMIC DNA]</scope>
    <source>
        <strain evidence="1 2">DSM 45348</strain>
    </source>
</reference>
<gene>
    <name evidence="1" type="ORF">CLV70_11535</name>
</gene>